<organism evidence="2 3">
    <name type="scientific">Citrobacter sedlakii</name>
    <dbReference type="NCBI Taxonomy" id="67826"/>
    <lineage>
        <taxon>Bacteria</taxon>
        <taxon>Pseudomonadati</taxon>
        <taxon>Pseudomonadota</taxon>
        <taxon>Gammaproteobacteria</taxon>
        <taxon>Enterobacterales</taxon>
        <taxon>Enterobacteriaceae</taxon>
        <taxon>Citrobacter</taxon>
        <taxon>Citrobacter freundii complex</taxon>
    </lineage>
</organism>
<feature type="transmembrane region" description="Helical" evidence="1">
    <location>
        <begin position="24"/>
        <end position="45"/>
    </location>
</feature>
<dbReference type="InterPro" id="IPR010295">
    <property type="entry name" value="DUF898"/>
</dbReference>
<comment type="caution">
    <text evidence="2">The sequence shown here is derived from an EMBL/GenBank/DDBJ whole genome shotgun (WGS) entry which is preliminary data.</text>
</comment>
<gene>
    <name evidence="2" type="ORF">I6M88_16395</name>
</gene>
<dbReference type="RefSeq" id="WP_200035684.1">
    <property type="nucleotide sequence ID" value="NZ_JADWND010000008.1"/>
</dbReference>
<evidence type="ECO:0000256" key="1">
    <source>
        <dbReference type="SAM" id="Phobius"/>
    </source>
</evidence>
<feature type="transmembrane region" description="Helical" evidence="1">
    <location>
        <begin position="285"/>
        <end position="307"/>
    </location>
</feature>
<feature type="transmembrane region" description="Helical" evidence="1">
    <location>
        <begin position="74"/>
        <end position="92"/>
    </location>
</feature>
<dbReference type="Proteomes" id="UP000746649">
    <property type="component" value="Unassembled WGS sequence"/>
</dbReference>
<name>A0ABS0ZUR9_9ENTR</name>
<sequence length="399" mass="44658">MQENLIKSEPPSHRFHFRGDGGSYFLICLVNSLLVLITLGIYLPWALMKCRRYIYANMTLNGQPFSWNMKGGDIFLSWLMLVVIYIAGVGFISMEYVAVGAMMLALLILSLPILMMKNLQCQAMMTSLNGIRFGFRFSSVKAMWNLLFLPVLLILALVVVVYCLYRVCPRESLGEIIFSAIALGLISLAGMGTISGFLYSRLMTMVGEGGSFGIHRFSVQVNLRHCIKSAILAMAALIPFLTVIGFMAVALIKSAAELDVTGMSEDEIETLILIEYQRQIMMMQIIYYLGFAVSTSYLIVAFRNHFLNNLQLADGHIRFRSTLSWHGMVYRLGGLYLISGITGGLAYPLLRVWVIKWLAENTCVEGDLDTLALSDSDERLDNGLVSRLSRGVMPTLYFM</sequence>
<feature type="transmembrane region" description="Helical" evidence="1">
    <location>
        <begin position="328"/>
        <end position="350"/>
    </location>
</feature>
<keyword evidence="1" id="KW-1133">Transmembrane helix</keyword>
<reference evidence="2 3" key="1">
    <citation type="submission" date="2020-11" db="EMBL/GenBank/DDBJ databases">
        <title>Enhanced detection system for hospital associated transmission using whole genome sequencing surveillance.</title>
        <authorList>
            <person name="Harrison L.H."/>
            <person name="Van Tyne D."/>
            <person name="Marsh J.W."/>
            <person name="Griffith M.P."/>
            <person name="Snyder D.J."/>
            <person name="Cooper V.S."/>
            <person name="Mustapha M."/>
        </authorList>
    </citation>
    <scope>NUCLEOTIDE SEQUENCE [LARGE SCALE GENOMIC DNA]</scope>
    <source>
        <strain evidence="2 3">CB00117</strain>
    </source>
</reference>
<evidence type="ECO:0000313" key="3">
    <source>
        <dbReference type="Proteomes" id="UP000746649"/>
    </source>
</evidence>
<feature type="transmembrane region" description="Helical" evidence="1">
    <location>
        <begin position="176"/>
        <end position="199"/>
    </location>
</feature>
<keyword evidence="1" id="KW-0812">Transmembrane</keyword>
<dbReference type="Pfam" id="PF05987">
    <property type="entry name" value="DUF898"/>
    <property type="match status" value="1"/>
</dbReference>
<keyword evidence="1" id="KW-0472">Membrane</keyword>
<keyword evidence="3" id="KW-1185">Reference proteome</keyword>
<accession>A0ABS0ZUR9</accession>
<feature type="transmembrane region" description="Helical" evidence="1">
    <location>
        <begin position="98"/>
        <end position="116"/>
    </location>
</feature>
<proteinExistence type="predicted"/>
<feature type="transmembrane region" description="Helical" evidence="1">
    <location>
        <begin position="142"/>
        <end position="164"/>
    </location>
</feature>
<dbReference type="EMBL" id="JADWND010000008">
    <property type="protein sequence ID" value="MBJ8382541.1"/>
    <property type="molecule type" value="Genomic_DNA"/>
</dbReference>
<protein>
    <submittedName>
        <fullName evidence="2">DUF898 family protein</fullName>
    </submittedName>
</protein>
<feature type="transmembrane region" description="Helical" evidence="1">
    <location>
        <begin position="230"/>
        <end position="252"/>
    </location>
</feature>
<evidence type="ECO:0000313" key="2">
    <source>
        <dbReference type="EMBL" id="MBJ8382541.1"/>
    </source>
</evidence>